<comment type="caution">
    <text evidence="1">The sequence shown here is derived from an EMBL/GenBank/DDBJ whole genome shotgun (WGS) entry which is preliminary data.</text>
</comment>
<organism evidence="1 2">
    <name type="scientific">Formosimonas limnophila</name>
    <dbReference type="NCBI Taxonomy" id="1384487"/>
    <lineage>
        <taxon>Bacteria</taxon>
        <taxon>Pseudomonadati</taxon>
        <taxon>Pseudomonadota</taxon>
        <taxon>Betaproteobacteria</taxon>
        <taxon>Burkholderiales</taxon>
        <taxon>Burkholderiaceae</taxon>
        <taxon>Formosimonas</taxon>
    </lineage>
</organism>
<name>A0A8J3FZ15_9BURK</name>
<dbReference type="Proteomes" id="UP000614287">
    <property type="component" value="Unassembled WGS sequence"/>
</dbReference>
<accession>A0A8J3FZ15</accession>
<proteinExistence type="predicted"/>
<reference evidence="1" key="2">
    <citation type="submission" date="2020-09" db="EMBL/GenBank/DDBJ databases">
        <authorList>
            <person name="Sun Q."/>
            <person name="Kim S."/>
        </authorList>
    </citation>
    <scope>NUCLEOTIDE SEQUENCE</scope>
    <source>
        <strain evidence="1">KCTC 32501</strain>
    </source>
</reference>
<sequence>MIKKNTKVNSKGRGLIAINGIKNNINNMPKYMGLRDMRYKPVVTKTSGERVGSTVVFRRFNPMNEISININPKPPTAKATKPIG</sequence>
<dbReference type="EMBL" id="BMZG01000001">
    <property type="protein sequence ID" value="GHA64778.1"/>
    <property type="molecule type" value="Genomic_DNA"/>
</dbReference>
<evidence type="ECO:0000313" key="1">
    <source>
        <dbReference type="EMBL" id="GHA64778.1"/>
    </source>
</evidence>
<gene>
    <name evidence="1" type="ORF">GCM10009007_01480</name>
</gene>
<keyword evidence="2" id="KW-1185">Reference proteome</keyword>
<dbReference type="AlphaFoldDB" id="A0A8J3FZ15"/>
<evidence type="ECO:0000313" key="2">
    <source>
        <dbReference type="Proteomes" id="UP000614287"/>
    </source>
</evidence>
<reference evidence="1" key="1">
    <citation type="journal article" date="2014" name="Int. J. Syst. Evol. Microbiol.">
        <title>Complete genome sequence of Corynebacterium casei LMG S-19264T (=DSM 44701T), isolated from a smear-ripened cheese.</title>
        <authorList>
            <consortium name="US DOE Joint Genome Institute (JGI-PGF)"/>
            <person name="Walter F."/>
            <person name="Albersmeier A."/>
            <person name="Kalinowski J."/>
            <person name="Ruckert C."/>
        </authorList>
    </citation>
    <scope>NUCLEOTIDE SEQUENCE</scope>
    <source>
        <strain evidence="1">KCTC 32501</strain>
    </source>
</reference>
<protein>
    <submittedName>
        <fullName evidence="1">Uncharacterized protein</fullName>
    </submittedName>
</protein>